<dbReference type="Proteomes" id="UP000031532">
    <property type="component" value="Unassembled WGS sequence"/>
</dbReference>
<accession>A0A9X5E635</accession>
<comment type="caution">
    <text evidence="2">The sequence shown here is derived from an EMBL/GenBank/DDBJ whole genome shotgun (WGS) entry which is preliminary data.</text>
</comment>
<dbReference type="InterPro" id="IPR001173">
    <property type="entry name" value="Glyco_trans_2-like"/>
</dbReference>
<dbReference type="OrthoDB" id="9812327at2"/>
<dbReference type="RefSeq" id="WP_132866860.1">
    <property type="nucleotide sequence ID" value="NZ_JTJC03000002.1"/>
</dbReference>
<dbReference type="AlphaFoldDB" id="A0A9X5E635"/>
<feature type="domain" description="Glycosyltransferase 2-like" evidence="1">
    <location>
        <begin position="6"/>
        <end position="139"/>
    </location>
</feature>
<dbReference type="SUPFAM" id="SSF53448">
    <property type="entry name" value="Nucleotide-diphospho-sugar transferases"/>
    <property type="match status" value="1"/>
</dbReference>
<proteinExistence type="predicted"/>
<dbReference type="EMBL" id="JTJC03000002">
    <property type="protein sequence ID" value="NHC34894.1"/>
    <property type="molecule type" value="Genomic_DNA"/>
</dbReference>
<reference evidence="2 3" key="1">
    <citation type="journal article" date="2015" name="Genome Announc.">
        <title>Draft Genome Sequence of the Terrestrial Cyanobacterium Scytonema millei VB511283, Isolated from Eastern India.</title>
        <authorList>
            <person name="Sen D."/>
            <person name="Chandrababunaidu M.M."/>
            <person name="Singh D."/>
            <person name="Sanghi N."/>
            <person name="Ghorai A."/>
            <person name="Mishra G.P."/>
            <person name="Madduluri M."/>
            <person name="Adhikary S.P."/>
            <person name="Tripathy S."/>
        </authorList>
    </citation>
    <scope>NUCLEOTIDE SEQUENCE [LARGE SCALE GENOMIC DNA]</scope>
    <source>
        <strain evidence="2 3">VB511283</strain>
    </source>
</reference>
<evidence type="ECO:0000259" key="1">
    <source>
        <dbReference type="Pfam" id="PF00535"/>
    </source>
</evidence>
<dbReference type="Pfam" id="PF00535">
    <property type="entry name" value="Glycos_transf_2"/>
    <property type="match status" value="1"/>
</dbReference>
<dbReference type="PANTHER" id="PTHR22916:SF3">
    <property type="entry name" value="UDP-GLCNAC:BETAGAL BETA-1,3-N-ACETYLGLUCOSAMINYLTRANSFERASE-LIKE PROTEIN 1"/>
    <property type="match status" value="1"/>
</dbReference>
<keyword evidence="3" id="KW-1185">Reference proteome</keyword>
<name>A0A9X5E635_9CYAN</name>
<dbReference type="Gene3D" id="3.90.550.10">
    <property type="entry name" value="Spore Coat Polysaccharide Biosynthesis Protein SpsA, Chain A"/>
    <property type="match status" value="1"/>
</dbReference>
<evidence type="ECO:0000313" key="3">
    <source>
        <dbReference type="Proteomes" id="UP000031532"/>
    </source>
</evidence>
<dbReference type="PANTHER" id="PTHR22916">
    <property type="entry name" value="GLYCOSYLTRANSFERASE"/>
    <property type="match status" value="1"/>
</dbReference>
<dbReference type="InterPro" id="IPR029044">
    <property type="entry name" value="Nucleotide-diphossugar_trans"/>
</dbReference>
<gene>
    <name evidence="2" type="ORF">QH73_0009510</name>
</gene>
<sequence length="332" mass="37988">MRFKVSIIVPTYNSEDYIARAIKSVLQQTESQVEIIVIDDASVDATVQVVQQYKCDRLQLLINDGNRGPSYSRNRGIAAARGEWIALLDSDDWFAPERIEKLLQVALAEDADVVADDLYLIANRANQPWGTRFSAPLGFGWRRPKFQGVTQIDAVDFIEMDLGVVKPIFKRDFLVHHNLSFDDNLRYGEDFQFYLKALICGAKFIILPQPYYYYCSRPGSLITDYLTCQQQMYVDIDRFLQVDAVQKNFALIRSLTRRYKIVGTHLSISLAYNQLKAVFKSEKLFAAIAKIITNPQIVVLSILHIIRNLTQRAAPLWVALSRNSKKISLNRI</sequence>
<organism evidence="2 3">
    <name type="scientific">Scytonema millei VB511283</name>
    <dbReference type="NCBI Taxonomy" id="1245923"/>
    <lineage>
        <taxon>Bacteria</taxon>
        <taxon>Bacillati</taxon>
        <taxon>Cyanobacteriota</taxon>
        <taxon>Cyanophyceae</taxon>
        <taxon>Nostocales</taxon>
        <taxon>Scytonemataceae</taxon>
        <taxon>Scytonema</taxon>
    </lineage>
</organism>
<dbReference type="GO" id="GO:0016758">
    <property type="term" value="F:hexosyltransferase activity"/>
    <property type="evidence" value="ECO:0007669"/>
    <property type="project" value="UniProtKB-ARBA"/>
</dbReference>
<evidence type="ECO:0000313" key="2">
    <source>
        <dbReference type="EMBL" id="NHC34894.1"/>
    </source>
</evidence>
<dbReference type="CDD" id="cd00761">
    <property type="entry name" value="Glyco_tranf_GTA_type"/>
    <property type="match status" value="1"/>
</dbReference>
<protein>
    <submittedName>
        <fullName evidence="2">Glycosyltransferase family 2 protein</fullName>
    </submittedName>
</protein>